<evidence type="ECO:0000256" key="5">
    <source>
        <dbReference type="ARBA" id="ARBA00023136"/>
    </source>
</evidence>
<dbReference type="InterPro" id="IPR051204">
    <property type="entry name" value="ABC_transp_perm/SBD"/>
</dbReference>
<evidence type="ECO:0000256" key="2">
    <source>
        <dbReference type="ARBA" id="ARBA00022448"/>
    </source>
</evidence>
<keyword evidence="2 6" id="KW-0813">Transport</keyword>
<sequence>MRFALSLLCLLFAFPAQAQIKVASKLFTESVILGEIARSAIASRTDETVIHARELGGTRVVFNAIEAGEIDVYADYTGTLRFETLAGEDVATDAGLRAALAARGLKMTASLGFSNNYAIALMPDLAAELGVETISDLRDHPNLVFGVASEFLDRADGWQALKAAYDLPQTDARGMIHDLAYRALASGQTDAIDAYTTDPQIAQYDLKLLRDDRGHFPTYDAVFIYRADLPAAAQAALEALAGSLDEAAMQQLNMRAQLGGEAEAVLAAEIVSEVLGETVEAAAQKSRTARIWQRTKEHLVLVGIALSAALVTAIPLGIAAARLPRFGSIILGGVGILQTIPSLALFVVLIPFMGIGAVPTVFALFLYSLLPIVRNTHAGLSGIAPGLLDSADALGLSRGARLRRVELPLAAPTIMAGVKTAAVIAVGLATLGAIIGAGGYGQPILTGIRLASTPLILEGAIPAAILALIMQWLFDLAERWITPRGLRLRQAA</sequence>
<keyword evidence="3 6" id="KW-0812">Transmembrane</keyword>
<comment type="caution">
    <text evidence="9">The sequence shown here is derived from an EMBL/GenBank/DDBJ whole genome shotgun (WGS) entry which is preliminary data.</text>
</comment>
<evidence type="ECO:0000313" key="9">
    <source>
        <dbReference type="EMBL" id="MBV7256320.1"/>
    </source>
</evidence>
<evidence type="ECO:0000256" key="6">
    <source>
        <dbReference type="RuleBase" id="RU363032"/>
    </source>
</evidence>
<comment type="similarity">
    <text evidence="6">Belongs to the binding-protein-dependent transport system permease family.</text>
</comment>
<name>A0ABS6SDI9_9SPHN</name>
<gene>
    <name evidence="9" type="ORF">KCG44_05915</name>
</gene>
<dbReference type="PANTHER" id="PTHR30177">
    <property type="entry name" value="GLYCINE BETAINE/L-PROLINE TRANSPORT SYSTEM PERMEASE PROTEIN PROW"/>
    <property type="match status" value="1"/>
</dbReference>
<evidence type="ECO:0000313" key="10">
    <source>
        <dbReference type="Proteomes" id="UP000722336"/>
    </source>
</evidence>
<feature type="transmembrane region" description="Helical" evidence="6">
    <location>
        <begin position="407"/>
        <end position="435"/>
    </location>
</feature>
<feature type="signal peptide" evidence="7">
    <location>
        <begin position="1"/>
        <end position="18"/>
    </location>
</feature>
<dbReference type="Proteomes" id="UP000722336">
    <property type="component" value="Unassembled WGS sequence"/>
</dbReference>
<dbReference type="InterPro" id="IPR007210">
    <property type="entry name" value="ABC_Gly_betaine_transp_sub-bd"/>
</dbReference>
<dbReference type="EMBL" id="JAGSPA010000002">
    <property type="protein sequence ID" value="MBV7256320.1"/>
    <property type="molecule type" value="Genomic_DNA"/>
</dbReference>
<feature type="chain" id="PRO_5046937778" evidence="7">
    <location>
        <begin position="19"/>
        <end position="492"/>
    </location>
</feature>
<feature type="transmembrane region" description="Helical" evidence="6">
    <location>
        <begin position="455"/>
        <end position="474"/>
    </location>
</feature>
<dbReference type="InterPro" id="IPR000515">
    <property type="entry name" value="MetI-like"/>
</dbReference>
<proteinExistence type="inferred from homology"/>
<evidence type="ECO:0000256" key="3">
    <source>
        <dbReference type="ARBA" id="ARBA00022692"/>
    </source>
</evidence>
<keyword evidence="5 6" id="KW-0472">Membrane</keyword>
<feature type="domain" description="ABC transmembrane type-1" evidence="8">
    <location>
        <begin position="295"/>
        <end position="474"/>
    </location>
</feature>
<protein>
    <submittedName>
        <fullName evidence="9">ABC transporter permease subunit</fullName>
    </submittedName>
</protein>
<comment type="subcellular location">
    <subcellularLocation>
        <location evidence="6">Cell membrane</location>
        <topology evidence="6">Multi-pass membrane protein</topology>
    </subcellularLocation>
    <subcellularLocation>
        <location evidence="1">Membrane</location>
        <topology evidence="1">Multi-pass membrane protein</topology>
    </subcellularLocation>
</comment>
<dbReference type="PANTHER" id="PTHR30177:SF4">
    <property type="entry name" value="OSMOPROTECTANT IMPORT PERMEASE PROTEIN OSMW"/>
    <property type="match status" value="1"/>
</dbReference>
<keyword evidence="7" id="KW-0732">Signal</keyword>
<feature type="transmembrane region" description="Helical" evidence="6">
    <location>
        <begin position="299"/>
        <end position="321"/>
    </location>
</feature>
<feature type="transmembrane region" description="Helical" evidence="6">
    <location>
        <begin position="355"/>
        <end position="373"/>
    </location>
</feature>
<evidence type="ECO:0000256" key="1">
    <source>
        <dbReference type="ARBA" id="ARBA00004141"/>
    </source>
</evidence>
<evidence type="ECO:0000259" key="8">
    <source>
        <dbReference type="PROSITE" id="PS50928"/>
    </source>
</evidence>
<keyword evidence="4 6" id="KW-1133">Transmembrane helix</keyword>
<evidence type="ECO:0000256" key="7">
    <source>
        <dbReference type="SAM" id="SignalP"/>
    </source>
</evidence>
<keyword evidence="10" id="KW-1185">Reference proteome</keyword>
<dbReference type="PROSITE" id="PS50928">
    <property type="entry name" value="ABC_TM1"/>
    <property type="match status" value="1"/>
</dbReference>
<organism evidence="9 10">
    <name type="scientific">Pacificimonas pallii</name>
    <dbReference type="NCBI Taxonomy" id="2827236"/>
    <lineage>
        <taxon>Bacteria</taxon>
        <taxon>Pseudomonadati</taxon>
        <taxon>Pseudomonadota</taxon>
        <taxon>Alphaproteobacteria</taxon>
        <taxon>Sphingomonadales</taxon>
        <taxon>Sphingosinicellaceae</taxon>
        <taxon>Pacificimonas</taxon>
    </lineage>
</organism>
<accession>A0ABS6SDI9</accession>
<dbReference type="CDD" id="cd06261">
    <property type="entry name" value="TM_PBP2"/>
    <property type="match status" value="1"/>
</dbReference>
<dbReference type="Pfam" id="PF04069">
    <property type="entry name" value="OpuAC"/>
    <property type="match status" value="1"/>
</dbReference>
<evidence type="ECO:0000256" key="4">
    <source>
        <dbReference type="ARBA" id="ARBA00022989"/>
    </source>
</evidence>
<dbReference type="Pfam" id="PF00528">
    <property type="entry name" value="BPD_transp_1"/>
    <property type="match status" value="1"/>
</dbReference>
<reference evidence="9 10" key="1">
    <citation type="submission" date="2021-04" db="EMBL/GenBank/DDBJ databases">
        <authorList>
            <person name="Pira H."/>
            <person name="Risdian C."/>
            <person name="Wink J."/>
        </authorList>
    </citation>
    <scope>NUCLEOTIDE SEQUENCE [LARGE SCALE GENOMIC DNA]</scope>
    <source>
        <strain evidence="9 10">WHA3</strain>
    </source>
</reference>
<feature type="transmembrane region" description="Helical" evidence="6">
    <location>
        <begin position="328"/>
        <end position="349"/>
    </location>
</feature>